<dbReference type="HOGENOM" id="CLU_313410_0_0_1"/>
<dbReference type="PaxDb" id="2903-EOD34038"/>
<accession>A0A0D3KE53</accession>
<keyword evidence="1" id="KW-0175">Coiled coil</keyword>
<sequence length="935" mass="103206">MTKAREQYSADKHVCGDGEVCVGVGCDFRGGSTAVLEDGTRWVGDGATHFFSPNDCPFCTCQPAQWPWHRCSRTLVGARAQLMRALNGRYEILGFGSRMLHVAALALERGAGFQWGSQVCAADRRSGPFCLFRPVSACGKAPIAACTNPMRLGVGGAACFDWGLGPNVLPAVNTSPPWADEAPLSLRLMTEKHGDVRSQMQASLTGQPLAGSHGPDHAPTRVLLIDEVDVFLDPNFFGGVYRPSLTIGDERVSKLMRAIWNDPSQKVTDLPEYAGLFKKPAVIFKGDQKKHGFEWYAQSAALDMQRAAADFKKKPQVRGSDYQLIDGWVWYKQQDGLVRSDKLTYMWMTNCVYLDLCDKGSISEEQLLDHGLHLYAVCGEFSYALLPSTERYSDHVPAFYKFILGVTGTLREGRLPREARELLEDEIRIKHMTYCPSMYGPCVRDWDPASKDNVKVSESKNEHFLMITDEISRRLKPTSQSYDGKRSVLVFFESLDELQAYFDSSFFRRFQDGANRLTEAACNQPDERASLISKATRQGQVTLATRSFGRGIDFVVDDEHMLTVGGLHVLLTFFPRDVQEEVQIMGRGARQGQKGSFSLMLRSDQLEDLAGGKASADDIKAWLSDSTLYEKMSEIRSAQAAADMKERLEKAEDAKKQHEEAAAALNAFSSSGGRDSSQLSKLLRKYNHVGGSTTSRTLMLIDVTYSMNSLIEKTKSCIGTFFDRCQKVLDAENIASGFALQIAGYSNYNVDVERIVEASTWEAKPHNLAQFLGQLETRGGWGEEAIECGLMHALAEHKSCPIDQIILIGDASANSLSDMAHKRKGGHHGGERYWSSARPSWAPSGIAQKEAVQVLNDIQQVKPVPVHCYHMHDRAVESFEKMAAVTGGGSAQRLDVNSASGAQALTDAVCKQILSSLGGQALADAYERMKPSFSR</sequence>
<dbReference type="PANTHER" id="PTHR30612:SF0">
    <property type="entry name" value="CHLOROPLAST PROTEIN-TRANSPORTING ATPASE"/>
    <property type="match status" value="1"/>
</dbReference>
<proteinExistence type="predicted"/>
<dbReference type="Proteomes" id="UP000013827">
    <property type="component" value="Unassembled WGS sequence"/>
</dbReference>
<dbReference type="eggNOG" id="ENOG502RZNF">
    <property type="taxonomic scope" value="Eukaryota"/>
</dbReference>
<dbReference type="GO" id="GO:0005524">
    <property type="term" value="F:ATP binding"/>
    <property type="evidence" value="ECO:0007669"/>
    <property type="project" value="InterPro"/>
</dbReference>
<evidence type="ECO:0008006" key="4">
    <source>
        <dbReference type="Google" id="ProtNLM"/>
    </source>
</evidence>
<dbReference type="Gene3D" id="3.40.50.300">
    <property type="entry name" value="P-loop containing nucleotide triphosphate hydrolases"/>
    <property type="match status" value="1"/>
</dbReference>
<dbReference type="AlphaFoldDB" id="A0A0D3KE53"/>
<dbReference type="EnsemblProtists" id="EOD34038">
    <property type="protein sequence ID" value="EOD34038"/>
    <property type="gene ID" value="EMIHUDRAFT_228890"/>
</dbReference>
<dbReference type="InterPro" id="IPR027417">
    <property type="entry name" value="P-loop_NTPase"/>
</dbReference>
<dbReference type="PANTHER" id="PTHR30612">
    <property type="entry name" value="SECA INNER MEMBRANE COMPONENT OF SEC PROTEIN SECRETION SYSTEM"/>
    <property type="match status" value="1"/>
</dbReference>
<evidence type="ECO:0000313" key="3">
    <source>
        <dbReference type="Proteomes" id="UP000013827"/>
    </source>
</evidence>
<protein>
    <recommendedName>
        <fullName evidence="4">SecA family profile domain-containing protein</fullName>
    </recommendedName>
</protein>
<feature type="coiled-coil region" evidence="1">
    <location>
        <begin position="641"/>
        <end position="668"/>
    </location>
</feature>
<keyword evidence="3" id="KW-1185">Reference proteome</keyword>
<dbReference type="InterPro" id="IPR000185">
    <property type="entry name" value="SecA"/>
</dbReference>
<dbReference type="SUPFAM" id="SSF52540">
    <property type="entry name" value="P-loop containing nucleoside triphosphate hydrolases"/>
    <property type="match status" value="1"/>
</dbReference>
<evidence type="ECO:0000256" key="1">
    <source>
        <dbReference type="SAM" id="Coils"/>
    </source>
</evidence>
<reference evidence="2" key="2">
    <citation type="submission" date="2024-10" db="UniProtKB">
        <authorList>
            <consortium name="EnsemblProtists"/>
        </authorList>
    </citation>
    <scope>IDENTIFICATION</scope>
</reference>
<dbReference type="RefSeq" id="XP_005786467.1">
    <property type="nucleotide sequence ID" value="XM_005786410.1"/>
</dbReference>
<name>A0A0D3KE53_EMIH1</name>
<reference evidence="3" key="1">
    <citation type="journal article" date="2013" name="Nature">
        <title>Pan genome of the phytoplankton Emiliania underpins its global distribution.</title>
        <authorList>
            <person name="Read B.A."/>
            <person name="Kegel J."/>
            <person name="Klute M.J."/>
            <person name="Kuo A."/>
            <person name="Lefebvre S.C."/>
            <person name="Maumus F."/>
            <person name="Mayer C."/>
            <person name="Miller J."/>
            <person name="Monier A."/>
            <person name="Salamov A."/>
            <person name="Young J."/>
            <person name="Aguilar M."/>
            <person name="Claverie J.M."/>
            <person name="Frickenhaus S."/>
            <person name="Gonzalez K."/>
            <person name="Herman E.K."/>
            <person name="Lin Y.C."/>
            <person name="Napier J."/>
            <person name="Ogata H."/>
            <person name="Sarno A.F."/>
            <person name="Shmutz J."/>
            <person name="Schroeder D."/>
            <person name="de Vargas C."/>
            <person name="Verret F."/>
            <person name="von Dassow P."/>
            <person name="Valentin K."/>
            <person name="Van de Peer Y."/>
            <person name="Wheeler G."/>
            <person name="Dacks J.B."/>
            <person name="Delwiche C.F."/>
            <person name="Dyhrman S.T."/>
            <person name="Glockner G."/>
            <person name="John U."/>
            <person name="Richards T."/>
            <person name="Worden A.Z."/>
            <person name="Zhang X."/>
            <person name="Grigoriev I.V."/>
            <person name="Allen A.E."/>
            <person name="Bidle K."/>
            <person name="Borodovsky M."/>
            <person name="Bowler C."/>
            <person name="Brownlee C."/>
            <person name="Cock J.M."/>
            <person name="Elias M."/>
            <person name="Gladyshev V.N."/>
            <person name="Groth M."/>
            <person name="Guda C."/>
            <person name="Hadaegh A."/>
            <person name="Iglesias-Rodriguez M.D."/>
            <person name="Jenkins J."/>
            <person name="Jones B.M."/>
            <person name="Lawson T."/>
            <person name="Leese F."/>
            <person name="Lindquist E."/>
            <person name="Lobanov A."/>
            <person name="Lomsadze A."/>
            <person name="Malik S.B."/>
            <person name="Marsh M.E."/>
            <person name="Mackinder L."/>
            <person name="Mock T."/>
            <person name="Mueller-Roeber B."/>
            <person name="Pagarete A."/>
            <person name="Parker M."/>
            <person name="Probert I."/>
            <person name="Quesneville H."/>
            <person name="Raines C."/>
            <person name="Rensing S.A."/>
            <person name="Riano-Pachon D.M."/>
            <person name="Richier S."/>
            <person name="Rokitta S."/>
            <person name="Shiraiwa Y."/>
            <person name="Soanes D.M."/>
            <person name="van der Giezen M."/>
            <person name="Wahlund T.M."/>
            <person name="Williams B."/>
            <person name="Wilson W."/>
            <person name="Wolfe G."/>
            <person name="Wurch L.L."/>
        </authorList>
    </citation>
    <scope>NUCLEOTIDE SEQUENCE</scope>
</reference>
<organism evidence="2 3">
    <name type="scientific">Emiliania huxleyi (strain CCMP1516)</name>
    <dbReference type="NCBI Taxonomy" id="280463"/>
    <lineage>
        <taxon>Eukaryota</taxon>
        <taxon>Haptista</taxon>
        <taxon>Haptophyta</taxon>
        <taxon>Prymnesiophyceae</taxon>
        <taxon>Isochrysidales</taxon>
        <taxon>Noelaerhabdaceae</taxon>
        <taxon>Emiliania</taxon>
    </lineage>
</organism>
<dbReference type="KEGG" id="ehx:EMIHUDRAFT_228890"/>
<dbReference type="GO" id="GO:0006605">
    <property type="term" value="P:protein targeting"/>
    <property type="evidence" value="ECO:0007669"/>
    <property type="project" value="InterPro"/>
</dbReference>
<dbReference type="GeneID" id="17279308"/>
<dbReference type="GO" id="GO:0006886">
    <property type="term" value="P:intracellular protein transport"/>
    <property type="evidence" value="ECO:0007669"/>
    <property type="project" value="InterPro"/>
</dbReference>
<evidence type="ECO:0000313" key="2">
    <source>
        <dbReference type="EnsemblProtists" id="EOD34038"/>
    </source>
</evidence>